<accession>A0A1G8FEK6</accession>
<name>A0A1G8FEK6_9PSED</name>
<dbReference type="AlphaFoldDB" id="A0A1G8FEK6"/>
<gene>
    <name evidence="1" type="ORF">SAMN05216272_103197</name>
</gene>
<dbReference type="Proteomes" id="UP000199636">
    <property type="component" value="Unassembled WGS sequence"/>
</dbReference>
<sequence length="51" mass="6028">MTSTRKLLTPQEIEGLQERMDSNGELDFRERREVRKNRAGAQRLRPLPLSF</sequence>
<dbReference type="EMBL" id="FNDS01000003">
    <property type="protein sequence ID" value="SDH80526.1"/>
    <property type="molecule type" value="Genomic_DNA"/>
</dbReference>
<evidence type="ECO:0000313" key="1">
    <source>
        <dbReference type="EMBL" id="SDH80526.1"/>
    </source>
</evidence>
<protein>
    <submittedName>
        <fullName evidence="1">Uncharacterized protein</fullName>
    </submittedName>
</protein>
<organism evidence="1 2">
    <name type="scientific">Pseudomonas panipatensis</name>
    <dbReference type="NCBI Taxonomy" id="428992"/>
    <lineage>
        <taxon>Bacteria</taxon>
        <taxon>Pseudomonadati</taxon>
        <taxon>Pseudomonadota</taxon>
        <taxon>Gammaproteobacteria</taxon>
        <taxon>Pseudomonadales</taxon>
        <taxon>Pseudomonadaceae</taxon>
        <taxon>Pseudomonas</taxon>
    </lineage>
</organism>
<evidence type="ECO:0000313" key="2">
    <source>
        <dbReference type="Proteomes" id="UP000199636"/>
    </source>
</evidence>
<dbReference type="STRING" id="428992.SAMN05216272_103197"/>
<proteinExistence type="predicted"/>
<keyword evidence="2" id="KW-1185">Reference proteome</keyword>
<dbReference type="RefSeq" id="WP_170842782.1">
    <property type="nucleotide sequence ID" value="NZ_FNDS01000003.1"/>
</dbReference>
<reference evidence="2" key="1">
    <citation type="submission" date="2016-10" db="EMBL/GenBank/DDBJ databases">
        <authorList>
            <person name="Varghese N."/>
            <person name="Submissions S."/>
        </authorList>
    </citation>
    <scope>NUCLEOTIDE SEQUENCE [LARGE SCALE GENOMIC DNA]</scope>
    <source>
        <strain evidence="2">CCM 7469</strain>
    </source>
</reference>